<accession>A0A9D4DUG3</accession>
<reference evidence="1" key="1">
    <citation type="journal article" date="2019" name="bioRxiv">
        <title>The Genome of the Zebra Mussel, Dreissena polymorpha: A Resource for Invasive Species Research.</title>
        <authorList>
            <person name="McCartney M.A."/>
            <person name="Auch B."/>
            <person name="Kono T."/>
            <person name="Mallez S."/>
            <person name="Zhang Y."/>
            <person name="Obille A."/>
            <person name="Becker A."/>
            <person name="Abrahante J.E."/>
            <person name="Garbe J."/>
            <person name="Badalamenti J.P."/>
            <person name="Herman A."/>
            <person name="Mangelson H."/>
            <person name="Liachko I."/>
            <person name="Sullivan S."/>
            <person name="Sone E.D."/>
            <person name="Koren S."/>
            <person name="Silverstein K.A.T."/>
            <person name="Beckman K.B."/>
            <person name="Gohl D.M."/>
        </authorList>
    </citation>
    <scope>NUCLEOTIDE SEQUENCE</scope>
    <source>
        <strain evidence="1">Duluth1</strain>
        <tissue evidence="1">Whole animal</tissue>
    </source>
</reference>
<dbReference type="Proteomes" id="UP000828390">
    <property type="component" value="Unassembled WGS sequence"/>
</dbReference>
<keyword evidence="2" id="KW-1185">Reference proteome</keyword>
<evidence type="ECO:0000313" key="1">
    <source>
        <dbReference type="EMBL" id="KAH3768252.1"/>
    </source>
</evidence>
<evidence type="ECO:0000313" key="2">
    <source>
        <dbReference type="Proteomes" id="UP000828390"/>
    </source>
</evidence>
<protein>
    <submittedName>
        <fullName evidence="1">Uncharacterized protein</fullName>
    </submittedName>
</protein>
<name>A0A9D4DUG3_DREPO</name>
<comment type="caution">
    <text evidence="1">The sequence shown here is derived from an EMBL/GenBank/DDBJ whole genome shotgun (WGS) entry which is preliminary data.</text>
</comment>
<proteinExistence type="predicted"/>
<dbReference type="EMBL" id="JAIWYP010000009">
    <property type="protein sequence ID" value="KAH3768252.1"/>
    <property type="molecule type" value="Genomic_DNA"/>
</dbReference>
<dbReference type="AlphaFoldDB" id="A0A9D4DUG3"/>
<gene>
    <name evidence="1" type="ORF">DPMN_169464</name>
</gene>
<reference evidence="1" key="2">
    <citation type="submission" date="2020-11" db="EMBL/GenBank/DDBJ databases">
        <authorList>
            <person name="McCartney M.A."/>
            <person name="Auch B."/>
            <person name="Kono T."/>
            <person name="Mallez S."/>
            <person name="Becker A."/>
            <person name="Gohl D.M."/>
            <person name="Silverstein K.A.T."/>
            <person name="Koren S."/>
            <person name="Bechman K.B."/>
            <person name="Herman A."/>
            <person name="Abrahante J.E."/>
            <person name="Garbe J."/>
        </authorList>
    </citation>
    <scope>NUCLEOTIDE SEQUENCE</scope>
    <source>
        <strain evidence="1">Duluth1</strain>
        <tissue evidence="1">Whole animal</tissue>
    </source>
</reference>
<organism evidence="1 2">
    <name type="scientific">Dreissena polymorpha</name>
    <name type="common">Zebra mussel</name>
    <name type="synonym">Mytilus polymorpha</name>
    <dbReference type="NCBI Taxonomy" id="45954"/>
    <lineage>
        <taxon>Eukaryota</taxon>
        <taxon>Metazoa</taxon>
        <taxon>Spiralia</taxon>
        <taxon>Lophotrochozoa</taxon>
        <taxon>Mollusca</taxon>
        <taxon>Bivalvia</taxon>
        <taxon>Autobranchia</taxon>
        <taxon>Heteroconchia</taxon>
        <taxon>Euheterodonta</taxon>
        <taxon>Imparidentia</taxon>
        <taxon>Neoheterodontei</taxon>
        <taxon>Myida</taxon>
        <taxon>Dreissenoidea</taxon>
        <taxon>Dreissenidae</taxon>
        <taxon>Dreissena</taxon>
    </lineage>
</organism>
<sequence>MQLLAEYKAKVNIDREIIEDPMTVSKGLLSEKVGMTKWPSLYIDDISEYLHTNQPKDLIKWVVNKHKEGKAYRSFTCEWIKEVYT</sequence>